<evidence type="ECO:0000259" key="3">
    <source>
        <dbReference type="PROSITE" id="PS51819"/>
    </source>
</evidence>
<gene>
    <name evidence="4" type="ORF">EZV76_08555</name>
</gene>
<feature type="chain" id="PRO_5020467983" evidence="2">
    <location>
        <begin position="21"/>
        <end position="167"/>
    </location>
</feature>
<dbReference type="OrthoDB" id="9792626at2"/>
<dbReference type="PANTHER" id="PTHR43048">
    <property type="entry name" value="METHYLMALONYL-COA EPIMERASE"/>
    <property type="match status" value="1"/>
</dbReference>
<evidence type="ECO:0000313" key="4">
    <source>
        <dbReference type="EMBL" id="THV59607.1"/>
    </source>
</evidence>
<dbReference type="GO" id="GO:0046872">
    <property type="term" value="F:metal ion binding"/>
    <property type="evidence" value="ECO:0007669"/>
    <property type="project" value="UniProtKB-KW"/>
</dbReference>
<dbReference type="Proteomes" id="UP000310406">
    <property type="component" value="Unassembled WGS sequence"/>
</dbReference>
<accession>A0A4S8RM65</accession>
<dbReference type="Pfam" id="PF00903">
    <property type="entry name" value="Glyoxalase"/>
    <property type="match status" value="1"/>
</dbReference>
<keyword evidence="1" id="KW-0479">Metal-binding</keyword>
<keyword evidence="5" id="KW-1185">Reference proteome</keyword>
<name>A0A4S8RM65_9FLAO</name>
<organism evidence="4 5">
    <name type="scientific">Flagellimonas alvinocaridis</name>
    <dbReference type="NCBI Taxonomy" id="2530200"/>
    <lineage>
        <taxon>Bacteria</taxon>
        <taxon>Pseudomonadati</taxon>
        <taxon>Bacteroidota</taxon>
        <taxon>Flavobacteriia</taxon>
        <taxon>Flavobacteriales</taxon>
        <taxon>Flavobacteriaceae</taxon>
        <taxon>Flagellimonas</taxon>
    </lineage>
</organism>
<evidence type="ECO:0000313" key="5">
    <source>
        <dbReference type="Proteomes" id="UP000310406"/>
    </source>
</evidence>
<dbReference type="SUPFAM" id="SSF54593">
    <property type="entry name" value="Glyoxalase/Bleomycin resistance protein/Dihydroxybiphenyl dioxygenase"/>
    <property type="match status" value="1"/>
</dbReference>
<dbReference type="PANTHER" id="PTHR43048:SF3">
    <property type="entry name" value="METHYLMALONYL-COA EPIMERASE, MITOCHONDRIAL"/>
    <property type="match status" value="1"/>
</dbReference>
<comment type="caution">
    <text evidence="4">The sequence shown here is derived from an EMBL/GenBank/DDBJ whole genome shotgun (WGS) entry which is preliminary data.</text>
</comment>
<dbReference type="GO" id="GO:0004493">
    <property type="term" value="F:methylmalonyl-CoA epimerase activity"/>
    <property type="evidence" value="ECO:0007669"/>
    <property type="project" value="TreeGrafter"/>
</dbReference>
<reference evidence="4 5" key="1">
    <citation type="submission" date="2019-03" db="EMBL/GenBank/DDBJ databases">
        <title>Muricauda SCR12 sp.nov, a marine bacterium isolated from Pacific Ocean:the Okinawa trough.</title>
        <authorList>
            <person name="Liu L."/>
        </authorList>
    </citation>
    <scope>NUCLEOTIDE SEQUENCE [LARGE SCALE GENOMIC DNA]</scope>
    <source>
        <strain evidence="4 5">SCR12</strain>
    </source>
</reference>
<dbReference type="PROSITE" id="PS51819">
    <property type="entry name" value="VOC"/>
    <property type="match status" value="1"/>
</dbReference>
<feature type="signal peptide" evidence="2">
    <location>
        <begin position="1"/>
        <end position="20"/>
    </location>
</feature>
<dbReference type="InterPro" id="IPR004360">
    <property type="entry name" value="Glyas_Fos-R_dOase_dom"/>
</dbReference>
<protein>
    <submittedName>
        <fullName evidence="4">VOC family protein</fullName>
    </submittedName>
</protein>
<evidence type="ECO:0000256" key="1">
    <source>
        <dbReference type="ARBA" id="ARBA00022723"/>
    </source>
</evidence>
<dbReference type="InterPro" id="IPR029068">
    <property type="entry name" value="Glyas_Bleomycin-R_OHBP_Dase"/>
</dbReference>
<dbReference type="RefSeq" id="WP_136566127.1">
    <property type="nucleotide sequence ID" value="NZ_JBNZAV010000002.1"/>
</dbReference>
<dbReference type="InterPro" id="IPR051785">
    <property type="entry name" value="MMCE/EMCE_epimerase"/>
</dbReference>
<dbReference type="EMBL" id="SNTZ01000003">
    <property type="protein sequence ID" value="THV59607.1"/>
    <property type="molecule type" value="Genomic_DNA"/>
</dbReference>
<keyword evidence="2" id="KW-0732">Signal</keyword>
<dbReference type="InterPro" id="IPR037523">
    <property type="entry name" value="VOC_core"/>
</dbReference>
<feature type="domain" description="VOC" evidence="3">
    <location>
        <begin position="27"/>
        <end position="167"/>
    </location>
</feature>
<dbReference type="AlphaFoldDB" id="A0A4S8RM65"/>
<dbReference type="GO" id="GO:0046491">
    <property type="term" value="P:L-methylmalonyl-CoA metabolic process"/>
    <property type="evidence" value="ECO:0007669"/>
    <property type="project" value="TreeGrafter"/>
</dbReference>
<proteinExistence type="predicted"/>
<sequence length="167" mass="18653">MKINYIACIMLVLTFSTVQAQDNYEKLTISIGVVVSDLETSLDFYTNIMGMEETGELDLDGSFGKVSGLTGGKPLLVKILKLKNSPDATELKLVSFGNEKTDMDNHIQDQNGMQYTTFFINSTENIIKRIRENNIKFLGDTPIQLPDGRNFILIQDPDGVFIEIIGH</sequence>
<evidence type="ECO:0000256" key="2">
    <source>
        <dbReference type="SAM" id="SignalP"/>
    </source>
</evidence>
<dbReference type="Gene3D" id="3.10.180.10">
    <property type="entry name" value="2,3-Dihydroxybiphenyl 1,2-Dioxygenase, domain 1"/>
    <property type="match status" value="1"/>
</dbReference>